<organism evidence="4">
    <name type="scientific">Anisakis simplex</name>
    <name type="common">Herring worm</name>
    <dbReference type="NCBI Taxonomy" id="6269"/>
    <lineage>
        <taxon>Eukaryota</taxon>
        <taxon>Metazoa</taxon>
        <taxon>Ecdysozoa</taxon>
        <taxon>Nematoda</taxon>
        <taxon>Chromadorea</taxon>
        <taxon>Rhabditida</taxon>
        <taxon>Spirurina</taxon>
        <taxon>Ascaridomorpha</taxon>
        <taxon>Ascaridoidea</taxon>
        <taxon>Anisakidae</taxon>
        <taxon>Anisakis</taxon>
        <taxon>Anisakis simplex complex</taxon>
    </lineage>
</organism>
<evidence type="ECO:0000313" key="4">
    <source>
        <dbReference type="WBParaSite" id="ASIM_0002095901-mRNA-1"/>
    </source>
</evidence>
<evidence type="ECO:0000256" key="1">
    <source>
        <dbReference type="SAM" id="MobiDB-lite"/>
    </source>
</evidence>
<keyword evidence="3" id="KW-1185">Reference proteome</keyword>
<reference evidence="2 3" key="2">
    <citation type="submission" date="2018-11" db="EMBL/GenBank/DDBJ databases">
        <authorList>
            <consortium name="Pathogen Informatics"/>
        </authorList>
    </citation>
    <scope>NUCLEOTIDE SEQUENCE [LARGE SCALE GENOMIC DNA]</scope>
</reference>
<dbReference type="EMBL" id="UYRR01039319">
    <property type="protein sequence ID" value="VDK76085.1"/>
    <property type="molecule type" value="Genomic_DNA"/>
</dbReference>
<feature type="region of interest" description="Disordered" evidence="1">
    <location>
        <begin position="31"/>
        <end position="56"/>
    </location>
</feature>
<protein>
    <submittedName>
        <fullName evidence="4">Dimer_Tnp_hAT domain-containing protein</fullName>
    </submittedName>
</protein>
<accession>A0A0M3KIY7</accession>
<dbReference type="AlphaFoldDB" id="A0A0M3KIY7"/>
<dbReference type="Proteomes" id="UP000267096">
    <property type="component" value="Unassembled WGS sequence"/>
</dbReference>
<proteinExistence type="predicted"/>
<sequence length="141" mass="16222">MVKIPGWLPVCEVEDGCANYVDPSLSFLRKSSRREKKANCERKKREKDADDEKDIWDEPVGDSVQQTFFKCLTKSLIEKLLPIALNEGEEGTKVSAVHDPWMPCDELAERTEWLYSTEVARLNTIMSISYFASFYLLQPIN</sequence>
<dbReference type="OrthoDB" id="10589072at2759"/>
<gene>
    <name evidence="2" type="ORF">ASIM_LOCUS20334</name>
</gene>
<feature type="compositionally biased region" description="Basic and acidic residues" evidence="1">
    <location>
        <begin position="37"/>
        <end position="50"/>
    </location>
</feature>
<dbReference type="WBParaSite" id="ASIM_0002095901-mRNA-1">
    <property type="protein sequence ID" value="ASIM_0002095901-mRNA-1"/>
    <property type="gene ID" value="ASIM_0002095901"/>
</dbReference>
<reference evidence="4" key="1">
    <citation type="submission" date="2017-02" db="UniProtKB">
        <authorList>
            <consortium name="WormBaseParasite"/>
        </authorList>
    </citation>
    <scope>IDENTIFICATION</scope>
</reference>
<name>A0A0M3KIY7_ANISI</name>
<evidence type="ECO:0000313" key="2">
    <source>
        <dbReference type="EMBL" id="VDK76085.1"/>
    </source>
</evidence>
<evidence type="ECO:0000313" key="3">
    <source>
        <dbReference type="Proteomes" id="UP000267096"/>
    </source>
</evidence>